<organism evidence="2 3">
    <name type="scientific">Ensete ventricosum</name>
    <name type="common">Abyssinian banana</name>
    <name type="synonym">Musa ensete</name>
    <dbReference type="NCBI Taxonomy" id="4639"/>
    <lineage>
        <taxon>Eukaryota</taxon>
        <taxon>Viridiplantae</taxon>
        <taxon>Streptophyta</taxon>
        <taxon>Embryophyta</taxon>
        <taxon>Tracheophyta</taxon>
        <taxon>Spermatophyta</taxon>
        <taxon>Magnoliopsida</taxon>
        <taxon>Liliopsida</taxon>
        <taxon>Zingiberales</taxon>
        <taxon>Musaceae</taxon>
        <taxon>Ensete</taxon>
    </lineage>
</organism>
<sequence>GGADDGDDKGEQGERKAQQPPERSALAAHLASSSSLPPFYSFLLPTPTTKRMISFSFAYQERSEGSWELEMRAKRGSGREKTVASGKKEKAQRTDDEGARKERKKQNHK</sequence>
<dbReference type="AlphaFoldDB" id="A0A426XKI0"/>
<feature type="region of interest" description="Disordered" evidence="1">
    <location>
        <begin position="1"/>
        <end position="39"/>
    </location>
</feature>
<comment type="caution">
    <text evidence="2">The sequence shown here is derived from an EMBL/GenBank/DDBJ whole genome shotgun (WGS) entry which is preliminary data.</text>
</comment>
<feature type="non-terminal residue" evidence="2">
    <location>
        <position position="1"/>
    </location>
</feature>
<name>A0A426XKI0_ENSVE</name>
<evidence type="ECO:0000256" key="1">
    <source>
        <dbReference type="SAM" id="MobiDB-lite"/>
    </source>
</evidence>
<evidence type="ECO:0000313" key="3">
    <source>
        <dbReference type="Proteomes" id="UP000287651"/>
    </source>
</evidence>
<gene>
    <name evidence="2" type="ORF">B296_00058756</name>
</gene>
<accession>A0A426XKI0</accession>
<dbReference type="EMBL" id="AMZH03019701">
    <property type="protein sequence ID" value="RRT40019.1"/>
    <property type="molecule type" value="Genomic_DNA"/>
</dbReference>
<proteinExistence type="predicted"/>
<feature type="compositionally biased region" description="Low complexity" evidence="1">
    <location>
        <begin position="24"/>
        <end position="39"/>
    </location>
</feature>
<protein>
    <submittedName>
        <fullName evidence="2">Uncharacterized protein</fullName>
    </submittedName>
</protein>
<dbReference type="Proteomes" id="UP000287651">
    <property type="component" value="Unassembled WGS sequence"/>
</dbReference>
<feature type="compositionally biased region" description="Basic and acidic residues" evidence="1">
    <location>
        <begin position="63"/>
        <end position="100"/>
    </location>
</feature>
<reference evidence="2 3" key="1">
    <citation type="journal article" date="2014" name="Agronomy (Basel)">
        <title>A Draft Genome Sequence for Ensete ventricosum, the Drought-Tolerant Tree Against Hunger.</title>
        <authorList>
            <person name="Harrison J."/>
            <person name="Moore K.A."/>
            <person name="Paszkiewicz K."/>
            <person name="Jones T."/>
            <person name="Grant M."/>
            <person name="Ambacheew D."/>
            <person name="Muzemil S."/>
            <person name="Studholme D.J."/>
        </authorList>
    </citation>
    <scope>NUCLEOTIDE SEQUENCE [LARGE SCALE GENOMIC DNA]</scope>
</reference>
<evidence type="ECO:0000313" key="2">
    <source>
        <dbReference type="EMBL" id="RRT40019.1"/>
    </source>
</evidence>
<feature type="region of interest" description="Disordered" evidence="1">
    <location>
        <begin position="63"/>
        <end position="109"/>
    </location>
</feature>